<comment type="caution">
    <text evidence="1">The sequence shown here is derived from an EMBL/GenBank/DDBJ whole genome shotgun (WGS) entry which is preliminary data.</text>
</comment>
<name>A0A428D8R0_STRMT</name>
<reference evidence="1 2" key="1">
    <citation type="submission" date="2018-11" db="EMBL/GenBank/DDBJ databases">
        <title>Species Designations Belie Phenotypic and Genotypic Heterogeneity in Oral Streptococci.</title>
        <authorList>
            <person name="Velsko I."/>
        </authorList>
    </citation>
    <scope>NUCLEOTIDE SEQUENCE [LARGE SCALE GENOMIC DNA]</scope>
    <source>
        <strain evidence="1 2">KLC01</strain>
    </source>
</reference>
<accession>A0A428D8R0</accession>
<proteinExistence type="predicted"/>
<protein>
    <submittedName>
        <fullName evidence="1">Uncharacterized protein</fullName>
    </submittedName>
</protein>
<dbReference type="AlphaFoldDB" id="A0A428D8R0"/>
<dbReference type="EMBL" id="RJNW01000001">
    <property type="protein sequence ID" value="RSI88448.1"/>
    <property type="molecule type" value="Genomic_DNA"/>
</dbReference>
<dbReference type="RefSeq" id="WP_125386031.1">
    <property type="nucleotide sequence ID" value="NZ_RJNW01000001.1"/>
</dbReference>
<gene>
    <name evidence="1" type="ORF">D8849_01960</name>
</gene>
<organism evidence="1 2">
    <name type="scientific">Streptococcus mitis</name>
    <dbReference type="NCBI Taxonomy" id="28037"/>
    <lineage>
        <taxon>Bacteria</taxon>
        <taxon>Bacillati</taxon>
        <taxon>Bacillota</taxon>
        <taxon>Bacilli</taxon>
        <taxon>Lactobacillales</taxon>
        <taxon>Streptococcaceae</taxon>
        <taxon>Streptococcus</taxon>
        <taxon>Streptococcus mitis group</taxon>
    </lineage>
</organism>
<evidence type="ECO:0000313" key="1">
    <source>
        <dbReference type="EMBL" id="RSI88448.1"/>
    </source>
</evidence>
<dbReference type="Proteomes" id="UP000278063">
    <property type="component" value="Unassembled WGS sequence"/>
</dbReference>
<evidence type="ECO:0000313" key="2">
    <source>
        <dbReference type="Proteomes" id="UP000278063"/>
    </source>
</evidence>
<sequence length="106" mass="11166">MDTSKLIAFASAVGADNKAMMQLINTKIDNATLMQAIEQAKTAVKADILGDGVPENLDTLKEIAEKIASISGDTEGAVVQKLADLGRRIDDFANLDLVATYNAAKA</sequence>